<protein>
    <recommendedName>
        <fullName evidence="1">Reverse transcriptase domain-containing protein</fullName>
    </recommendedName>
</protein>
<dbReference type="Proteomes" id="UP000076420">
    <property type="component" value="Unassembled WGS sequence"/>
</dbReference>
<evidence type="ECO:0000313" key="2">
    <source>
        <dbReference type="EnsemblMetazoa" id="BGLB037084-PA"/>
    </source>
</evidence>
<dbReference type="VEuPathDB" id="VectorBase:BGLB037084"/>
<dbReference type="Pfam" id="PF00078">
    <property type="entry name" value="RVT_1"/>
    <property type="match status" value="1"/>
</dbReference>
<dbReference type="Gene3D" id="3.10.10.10">
    <property type="entry name" value="HIV Type 1 Reverse Transcriptase, subunit A, domain 1"/>
    <property type="match status" value="1"/>
</dbReference>
<dbReference type="Gene3D" id="3.30.70.270">
    <property type="match status" value="1"/>
</dbReference>
<dbReference type="AlphaFoldDB" id="A0A2C9M0F0"/>
<dbReference type="InterPro" id="IPR050951">
    <property type="entry name" value="Retrovirus_Pol_polyprotein"/>
</dbReference>
<dbReference type="STRING" id="6526.A0A2C9M0F0"/>
<proteinExistence type="predicted"/>
<feature type="domain" description="Reverse transcriptase" evidence="1">
    <location>
        <begin position="34"/>
        <end position="165"/>
    </location>
</feature>
<dbReference type="EnsemblMetazoa" id="BGLB037084-RA">
    <property type="protein sequence ID" value="BGLB037084-PA"/>
    <property type="gene ID" value="BGLB037084"/>
</dbReference>
<dbReference type="PANTHER" id="PTHR37984:SF8">
    <property type="entry name" value="CCHC-TYPE DOMAIN-CONTAINING PROTEIN"/>
    <property type="match status" value="1"/>
</dbReference>
<dbReference type="SUPFAM" id="SSF56672">
    <property type="entry name" value="DNA/RNA polymerases"/>
    <property type="match status" value="1"/>
</dbReference>
<dbReference type="CDD" id="cd01647">
    <property type="entry name" value="RT_LTR"/>
    <property type="match status" value="1"/>
</dbReference>
<name>A0A2C9M0F0_BIOGL</name>
<organism evidence="2 3">
    <name type="scientific">Biomphalaria glabrata</name>
    <name type="common">Bloodfluke planorb</name>
    <name type="synonym">Freshwater snail</name>
    <dbReference type="NCBI Taxonomy" id="6526"/>
    <lineage>
        <taxon>Eukaryota</taxon>
        <taxon>Metazoa</taxon>
        <taxon>Spiralia</taxon>
        <taxon>Lophotrochozoa</taxon>
        <taxon>Mollusca</taxon>
        <taxon>Gastropoda</taxon>
        <taxon>Heterobranchia</taxon>
        <taxon>Euthyneura</taxon>
        <taxon>Panpulmonata</taxon>
        <taxon>Hygrophila</taxon>
        <taxon>Lymnaeoidea</taxon>
        <taxon>Planorbidae</taxon>
        <taxon>Biomphalaria</taxon>
    </lineage>
</organism>
<dbReference type="VEuPathDB" id="VectorBase:BGLAX_034012"/>
<evidence type="ECO:0000259" key="1">
    <source>
        <dbReference type="Pfam" id="PF00078"/>
    </source>
</evidence>
<dbReference type="KEGG" id="bgt:106074774"/>
<evidence type="ECO:0000313" key="3">
    <source>
        <dbReference type="Proteomes" id="UP000076420"/>
    </source>
</evidence>
<dbReference type="InterPro" id="IPR043128">
    <property type="entry name" value="Rev_trsase/Diguanyl_cyclase"/>
</dbReference>
<dbReference type="PANTHER" id="PTHR37984">
    <property type="entry name" value="PROTEIN CBG26694"/>
    <property type="match status" value="1"/>
</dbReference>
<dbReference type="InterPro" id="IPR043502">
    <property type="entry name" value="DNA/RNA_pol_sf"/>
</dbReference>
<accession>A0A2C9M0F0</accession>
<dbReference type="InterPro" id="IPR000477">
    <property type="entry name" value="RT_dom"/>
</dbReference>
<sequence>MREKVKKEIELLVSRKILVPVDEPTDWVSQMVVVKKTNGNLRICIDPQHLNNVLKQERYKLPTLEDILPQLKNAKIFSKLEIKEAYWHIRLDEYSSLLTTMITPFGQFRWAQLPFGLNVSGEIFQKQLAQALERLDGCINVADDIVKAGCRNSIEEAERDHDTKLKKLHQR</sequence>
<reference evidence="2" key="1">
    <citation type="submission" date="2020-05" db="UniProtKB">
        <authorList>
            <consortium name="EnsemblMetazoa"/>
        </authorList>
    </citation>
    <scope>IDENTIFICATION</scope>
    <source>
        <strain evidence="2">BB02</strain>
    </source>
</reference>
<gene>
    <name evidence="2" type="primary">106074774</name>
</gene>